<feature type="domain" description="SH3" evidence="5">
    <location>
        <begin position="369"/>
        <end position="428"/>
    </location>
</feature>
<keyword evidence="7" id="KW-1185">Reference proteome</keyword>
<keyword evidence="2 3" id="KW-0728">SH3 domain</keyword>
<dbReference type="GO" id="GO:0035091">
    <property type="term" value="F:phosphatidylinositol binding"/>
    <property type="evidence" value="ECO:0007669"/>
    <property type="project" value="TreeGrafter"/>
</dbReference>
<evidence type="ECO:0000256" key="1">
    <source>
        <dbReference type="ARBA" id="ARBA00007761"/>
    </source>
</evidence>
<organism evidence="6 7">
    <name type="scientific">Mucor plumbeus</name>
    <dbReference type="NCBI Taxonomy" id="97098"/>
    <lineage>
        <taxon>Eukaryota</taxon>
        <taxon>Fungi</taxon>
        <taxon>Fungi incertae sedis</taxon>
        <taxon>Mucoromycota</taxon>
        <taxon>Mucoromycotina</taxon>
        <taxon>Mucoromycetes</taxon>
        <taxon>Mucorales</taxon>
        <taxon>Mucorineae</taxon>
        <taxon>Mucoraceae</taxon>
        <taxon>Mucor</taxon>
    </lineage>
</organism>
<dbReference type="CDD" id="cd11525">
    <property type="entry name" value="SYLF_SH3YL1_like"/>
    <property type="match status" value="1"/>
</dbReference>
<dbReference type="FunFam" id="2.30.30.40:FF:000100">
    <property type="entry name" value="SH3 domain-containing YSC84-like protein 1"/>
    <property type="match status" value="1"/>
</dbReference>
<dbReference type="InterPro" id="IPR033643">
    <property type="entry name" value="SYLF_SH3YL1-like"/>
</dbReference>
<dbReference type="GO" id="GO:0051666">
    <property type="term" value="P:actin cortical patch localization"/>
    <property type="evidence" value="ECO:0007669"/>
    <property type="project" value="UniProtKB-ARBA"/>
</dbReference>
<dbReference type="PROSITE" id="PS50002">
    <property type="entry name" value="SH3"/>
    <property type="match status" value="1"/>
</dbReference>
<dbReference type="InterPro" id="IPR036028">
    <property type="entry name" value="SH3-like_dom_sf"/>
</dbReference>
<sequence>MKKKFSMPTSLNSPLPTSLAGECKKATKILNAFVDPGQGLDKIIPSSILEKAQGLAIFTVLKAGFLFSGRAGSGLVVARLPDGSWSAPSAIVTGGMGAGGQIGAELTDFVLVLNTKEAVKTFSHFGNVTLGGNVSIAAGPIGRNAEASGSATLKHISAIYSYSKTRGLFAGVSLEGSVIFTRNDANEKLYGERVTAKELLNGSVAPPREADSLYRALNAKFHTLGNTGAMYQRTIQHEESKGSLYKSSSISAPGTLRIPGVRKNVGGYGAPNLGPPPLQTDQLYEYNTPPSAPYQVQPNSPIPSYNNANNGYSNNNYNTASNHTNSAIYNKPDYKQAVPPPLYDGQQLNFSRDIKMAIAPPPPPPSQSSKPQKAKALYAFTGAQDGDLTFQAGDVITVTDKTESQNDWWTGRLNGQLGSFPANYVELL</sequence>
<dbReference type="Proteomes" id="UP000650833">
    <property type="component" value="Unassembled WGS sequence"/>
</dbReference>
<protein>
    <recommendedName>
        <fullName evidence="5">SH3 domain-containing protein</fullName>
    </recommendedName>
</protein>
<evidence type="ECO:0000313" key="7">
    <source>
        <dbReference type="Proteomes" id="UP000650833"/>
    </source>
</evidence>
<dbReference type="PANTHER" id="PTHR15629:SF2">
    <property type="entry name" value="SH3 DOMAIN-CONTAINING YSC84-LIKE PROTEIN 1"/>
    <property type="match status" value="1"/>
</dbReference>
<evidence type="ECO:0000256" key="2">
    <source>
        <dbReference type="ARBA" id="ARBA00022443"/>
    </source>
</evidence>
<dbReference type="InterPro" id="IPR001452">
    <property type="entry name" value="SH3_domain"/>
</dbReference>
<reference evidence="6" key="1">
    <citation type="submission" date="2020-12" db="EMBL/GenBank/DDBJ databases">
        <title>Metabolic potential, ecology and presence of endohyphal bacteria is reflected in genomic diversity of Mucoromycotina.</title>
        <authorList>
            <person name="Muszewska A."/>
            <person name="Okrasinska A."/>
            <person name="Steczkiewicz K."/>
            <person name="Drgas O."/>
            <person name="Orlowska M."/>
            <person name="Perlinska-Lenart U."/>
            <person name="Aleksandrzak-Piekarczyk T."/>
            <person name="Szatraj K."/>
            <person name="Zielenkiewicz U."/>
            <person name="Pilsyk S."/>
            <person name="Malc E."/>
            <person name="Mieczkowski P."/>
            <person name="Kruszewska J.S."/>
            <person name="Biernat P."/>
            <person name="Pawlowska J."/>
        </authorList>
    </citation>
    <scope>NUCLEOTIDE SEQUENCE</scope>
    <source>
        <strain evidence="6">CBS 226.32</strain>
    </source>
</reference>
<evidence type="ECO:0000256" key="3">
    <source>
        <dbReference type="PROSITE-ProRule" id="PRU00192"/>
    </source>
</evidence>
<dbReference type="SUPFAM" id="SSF50044">
    <property type="entry name" value="SH3-domain"/>
    <property type="match status" value="1"/>
</dbReference>
<evidence type="ECO:0000313" key="6">
    <source>
        <dbReference type="EMBL" id="KAG2192738.1"/>
    </source>
</evidence>
<feature type="region of interest" description="Disordered" evidence="4">
    <location>
        <begin position="261"/>
        <end position="309"/>
    </location>
</feature>
<name>A0A8H7QHU3_9FUNG</name>
<comment type="similarity">
    <text evidence="1">Belongs to the SH3YL1 family.</text>
</comment>
<feature type="compositionally biased region" description="Polar residues" evidence="4">
    <location>
        <begin position="294"/>
        <end position="303"/>
    </location>
</feature>
<proteinExistence type="inferred from homology"/>
<comment type="caution">
    <text evidence="6">The sequence shown here is derived from an EMBL/GenBank/DDBJ whole genome shotgun (WGS) entry which is preliminary data.</text>
</comment>
<evidence type="ECO:0000259" key="5">
    <source>
        <dbReference type="PROSITE" id="PS50002"/>
    </source>
</evidence>
<evidence type="ECO:0000256" key="4">
    <source>
        <dbReference type="SAM" id="MobiDB-lite"/>
    </source>
</evidence>
<dbReference type="InterPro" id="IPR007461">
    <property type="entry name" value="Ysc84_actin-binding"/>
</dbReference>
<dbReference type="OrthoDB" id="443981at2759"/>
<dbReference type="EMBL" id="JAEPRC010000702">
    <property type="protein sequence ID" value="KAG2192738.1"/>
    <property type="molecule type" value="Genomic_DNA"/>
</dbReference>
<dbReference type="SMART" id="SM00326">
    <property type="entry name" value="SH3"/>
    <property type="match status" value="1"/>
</dbReference>
<dbReference type="Gene3D" id="2.30.30.40">
    <property type="entry name" value="SH3 Domains"/>
    <property type="match status" value="1"/>
</dbReference>
<dbReference type="PRINTS" id="PR00452">
    <property type="entry name" value="SH3DOMAIN"/>
</dbReference>
<dbReference type="PANTHER" id="PTHR15629">
    <property type="entry name" value="SH3YL1 PROTEIN"/>
    <property type="match status" value="1"/>
</dbReference>
<dbReference type="AlphaFoldDB" id="A0A8H7QHU3"/>
<dbReference type="Pfam" id="PF04366">
    <property type="entry name" value="Ysc84"/>
    <property type="match status" value="1"/>
</dbReference>
<accession>A0A8H7QHU3</accession>
<gene>
    <name evidence="6" type="ORF">INT46_000074</name>
</gene>
<dbReference type="Pfam" id="PF14604">
    <property type="entry name" value="SH3_9"/>
    <property type="match status" value="1"/>
</dbReference>
<dbReference type="InterPro" id="IPR051702">
    <property type="entry name" value="SH3_domain_YSC84-like"/>
</dbReference>